<reference evidence="3 4" key="1">
    <citation type="journal article" date="2021" name="Elife">
        <title>Chloroplast acquisition without the gene transfer in kleptoplastic sea slugs, Plakobranchus ocellatus.</title>
        <authorList>
            <person name="Maeda T."/>
            <person name="Takahashi S."/>
            <person name="Yoshida T."/>
            <person name="Shimamura S."/>
            <person name="Takaki Y."/>
            <person name="Nagai Y."/>
            <person name="Toyoda A."/>
            <person name="Suzuki Y."/>
            <person name="Arimoto A."/>
            <person name="Ishii H."/>
            <person name="Satoh N."/>
            <person name="Nishiyama T."/>
            <person name="Hasebe M."/>
            <person name="Maruyama T."/>
            <person name="Minagawa J."/>
            <person name="Obokata J."/>
            <person name="Shigenobu S."/>
        </authorList>
    </citation>
    <scope>NUCLEOTIDE SEQUENCE [LARGE SCALE GENOMIC DNA]</scope>
</reference>
<feature type="region of interest" description="Disordered" evidence="1">
    <location>
        <begin position="1"/>
        <end position="24"/>
    </location>
</feature>
<protein>
    <submittedName>
        <fullName evidence="3">Cell surface glycoprotein 1</fullName>
    </submittedName>
</protein>
<accession>A0AAV4DWP8</accession>
<dbReference type="PROSITE" id="PS50836">
    <property type="entry name" value="DOMON"/>
    <property type="match status" value="1"/>
</dbReference>
<feature type="non-terminal residue" evidence="3">
    <location>
        <position position="325"/>
    </location>
</feature>
<evidence type="ECO:0000313" key="3">
    <source>
        <dbReference type="EMBL" id="GFO48494.1"/>
    </source>
</evidence>
<dbReference type="PANTHER" id="PTHR46901">
    <property type="entry name" value="GH04942P"/>
    <property type="match status" value="1"/>
</dbReference>
<dbReference type="Proteomes" id="UP000735302">
    <property type="component" value="Unassembled WGS sequence"/>
</dbReference>
<dbReference type="EMBL" id="BLXT01008408">
    <property type="protein sequence ID" value="GFO48494.1"/>
    <property type="molecule type" value="Genomic_DNA"/>
</dbReference>
<dbReference type="Pfam" id="PF03351">
    <property type="entry name" value="DOMON"/>
    <property type="match status" value="1"/>
</dbReference>
<dbReference type="PANTHER" id="PTHR46901:SF2">
    <property type="entry name" value="GH04942P"/>
    <property type="match status" value="1"/>
</dbReference>
<feature type="compositionally biased region" description="Basic residues" evidence="1">
    <location>
        <begin position="13"/>
        <end position="24"/>
    </location>
</feature>
<evidence type="ECO:0000256" key="1">
    <source>
        <dbReference type="SAM" id="MobiDB-lite"/>
    </source>
</evidence>
<feature type="compositionally biased region" description="Low complexity" evidence="1">
    <location>
        <begin position="1"/>
        <end position="12"/>
    </location>
</feature>
<comment type="caution">
    <text evidence="3">The sequence shown here is derived from an EMBL/GenBank/DDBJ whole genome shotgun (WGS) entry which is preliminary data.</text>
</comment>
<dbReference type="AlphaFoldDB" id="A0AAV4DWP8"/>
<feature type="domain" description="DOMON" evidence="2">
    <location>
        <begin position="264"/>
        <end position="325"/>
    </location>
</feature>
<dbReference type="InterPro" id="IPR045266">
    <property type="entry name" value="DOH_DOMON"/>
</dbReference>
<evidence type="ECO:0000313" key="4">
    <source>
        <dbReference type="Proteomes" id="UP000735302"/>
    </source>
</evidence>
<evidence type="ECO:0000259" key="2">
    <source>
        <dbReference type="PROSITE" id="PS50836"/>
    </source>
</evidence>
<gene>
    <name evidence="3" type="ORF">PoB_007499900</name>
</gene>
<sequence>MNAIPTITTNNTQHHHNHQSPNRNHHYHLTATTITFIIIITSLQSSSLSPPHTIEYHHHHTLTTSISITATATHNGHTTYIATIIFTSITTTAIHNHHTTNTTFNATTTVITTTIFFFNEWVIFDTIKSTFFNLFGILFRSTPLFDEVYGGQDDLTAAFGYEENGETTILFRKKLTANEQTDWTIENGLMHVAWARGQQMGDVVHRPNSAIETNEADDMYYRPDELKYHGHGTHRGAASFNFFDPPPEAIVDCTTGGCTDPDSCPYTVTWVYNQTTDSVTFDIKADVATNQWVALGFSRDNQMPQTDIVAVYVLPGGDGVPTVSD</sequence>
<organism evidence="3 4">
    <name type="scientific">Plakobranchus ocellatus</name>
    <dbReference type="NCBI Taxonomy" id="259542"/>
    <lineage>
        <taxon>Eukaryota</taxon>
        <taxon>Metazoa</taxon>
        <taxon>Spiralia</taxon>
        <taxon>Lophotrochozoa</taxon>
        <taxon>Mollusca</taxon>
        <taxon>Gastropoda</taxon>
        <taxon>Heterobranchia</taxon>
        <taxon>Euthyneura</taxon>
        <taxon>Panpulmonata</taxon>
        <taxon>Sacoglossa</taxon>
        <taxon>Placobranchoidea</taxon>
        <taxon>Plakobranchidae</taxon>
        <taxon>Plakobranchus</taxon>
    </lineage>
</organism>
<name>A0AAV4DWP8_9GAST</name>
<keyword evidence="4" id="KW-1185">Reference proteome</keyword>
<dbReference type="InterPro" id="IPR005018">
    <property type="entry name" value="DOMON_domain"/>
</dbReference>
<dbReference type="CDD" id="cd09631">
    <property type="entry name" value="DOMON_DOH"/>
    <property type="match status" value="1"/>
</dbReference>
<proteinExistence type="predicted"/>